<name>A0AA38RZD0_9PEZI</name>
<dbReference type="EMBL" id="JANBVN010000016">
    <property type="protein sequence ID" value="KAJ9162015.1"/>
    <property type="molecule type" value="Genomic_DNA"/>
</dbReference>
<dbReference type="AlphaFoldDB" id="A0AA38RZD0"/>
<evidence type="ECO:0000313" key="1">
    <source>
        <dbReference type="EMBL" id="KAJ9162015.1"/>
    </source>
</evidence>
<proteinExistence type="predicted"/>
<comment type="caution">
    <text evidence="1">The sequence shown here is derived from an EMBL/GenBank/DDBJ whole genome shotgun (WGS) entry which is preliminary data.</text>
</comment>
<organism evidence="1 2">
    <name type="scientific">Coniochaeta hoffmannii</name>
    <dbReference type="NCBI Taxonomy" id="91930"/>
    <lineage>
        <taxon>Eukaryota</taxon>
        <taxon>Fungi</taxon>
        <taxon>Dikarya</taxon>
        <taxon>Ascomycota</taxon>
        <taxon>Pezizomycotina</taxon>
        <taxon>Sordariomycetes</taxon>
        <taxon>Sordariomycetidae</taxon>
        <taxon>Coniochaetales</taxon>
        <taxon>Coniochaetaceae</taxon>
        <taxon>Coniochaeta</taxon>
    </lineage>
</organism>
<reference evidence="1" key="1">
    <citation type="submission" date="2022-07" db="EMBL/GenBank/DDBJ databases">
        <title>Fungi with potential for degradation of polypropylene.</title>
        <authorList>
            <person name="Gostincar C."/>
        </authorList>
    </citation>
    <scope>NUCLEOTIDE SEQUENCE</scope>
    <source>
        <strain evidence="1">EXF-13287</strain>
    </source>
</reference>
<dbReference type="Proteomes" id="UP001174691">
    <property type="component" value="Unassembled WGS sequence"/>
</dbReference>
<keyword evidence="2" id="KW-1185">Reference proteome</keyword>
<protein>
    <submittedName>
        <fullName evidence="1">Uncharacterized protein</fullName>
    </submittedName>
</protein>
<gene>
    <name evidence="1" type="ORF">NKR19_g1676</name>
</gene>
<sequence length="172" mass="19130">MEINISGLGILPTAMPLNDNVLALLSNDSNVLNSPESAGPGTPAMSLTDSLFLDDQVLSMTIFPAGVSPENNTLCEIKRLSYSSSIDSLEGAYSRLGRTWVANPDDVVRESLVCLLEMCGGEVRSLEYPDDPSRIFVFFRRHACVLAPLRFWQRLKEMVARLRLRSRRKIRG</sequence>
<evidence type="ECO:0000313" key="2">
    <source>
        <dbReference type="Proteomes" id="UP001174691"/>
    </source>
</evidence>
<accession>A0AA38RZD0</accession>